<dbReference type="InterPro" id="IPR039422">
    <property type="entry name" value="MarR/SlyA-like"/>
</dbReference>
<dbReference type="PRINTS" id="PR00598">
    <property type="entry name" value="HTHMARR"/>
</dbReference>
<dbReference type="EMBL" id="JBHLSV010000007">
    <property type="protein sequence ID" value="MFC0673824.1"/>
    <property type="molecule type" value="Genomic_DNA"/>
</dbReference>
<proteinExistence type="predicted"/>
<dbReference type="InterPro" id="IPR036390">
    <property type="entry name" value="WH_DNA-bd_sf"/>
</dbReference>
<dbReference type="SUPFAM" id="SSF46785">
    <property type="entry name" value="Winged helix' DNA-binding domain"/>
    <property type="match status" value="1"/>
</dbReference>
<feature type="domain" description="HTH marR-type" evidence="1">
    <location>
        <begin position="5"/>
        <end position="141"/>
    </location>
</feature>
<dbReference type="Gene3D" id="1.10.10.10">
    <property type="entry name" value="Winged helix-like DNA-binding domain superfamily/Winged helix DNA-binding domain"/>
    <property type="match status" value="1"/>
</dbReference>
<protein>
    <submittedName>
        <fullName evidence="2">MarR family winged helix-turn-helix transcriptional regulator</fullName>
    </submittedName>
</protein>
<dbReference type="Proteomes" id="UP001589793">
    <property type="component" value="Unassembled WGS sequence"/>
</dbReference>
<dbReference type="InterPro" id="IPR000835">
    <property type="entry name" value="HTH_MarR-typ"/>
</dbReference>
<dbReference type="InterPro" id="IPR036388">
    <property type="entry name" value="WH-like_DNA-bd_sf"/>
</dbReference>
<dbReference type="PANTHER" id="PTHR33164">
    <property type="entry name" value="TRANSCRIPTIONAL REGULATOR, MARR FAMILY"/>
    <property type="match status" value="1"/>
</dbReference>
<dbReference type="Pfam" id="PF12802">
    <property type="entry name" value="MarR_2"/>
    <property type="match status" value="1"/>
</dbReference>
<comment type="caution">
    <text evidence="2">The sequence shown here is derived from an EMBL/GenBank/DDBJ whole genome shotgun (WGS) entry which is preliminary data.</text>
</comment>
<keyword evidence="3" id="KW-1185">Reference proteome</keyword>
<dbReference type="PANTHER" id="PTHR33164:SF99">
    <property type="entry name" value="MARR FAMILY REGULATORY PROTEIN"/>
    <property type="match status" value="1"/>
</dbReference>
<evidence type="ECO:0000313" key="3">
    <source>
        <dbReference type="Proteomes" id="UP001589793"/>
    </source>
</evidence>
<dbReference type="RefSeq" id="WP_376979701.1">
    <property type="nucleotide sequence ID" value="NZ_JBHLSV010000007.1"/>
</dbReference>
<accession>A0ABV6RB83</accession>
<reference evidence="2 3" key="1">
    <citation type="submission" date="2024-09" db="EMBL/GenBank/DDBJ databases">
        <authorList>
            <person name="Sun Q."/>
            <person name="Mori K."/>
        </authorList>
    </citation>
    <scope>NUCLEOTIDE SEQUENCE [LARGE SCALE GENOMIC DNA]</scope>
    <source>
        <strain evidence="2 3">CICC 10874</strain>
    </source>
</reference>
<evidence type="ECO:0000259" key="1">
    <source>
        <dbReference type="PROSITE" id="PS50995"/>
    </source>
</evidence>
<dbReference type="PROSITE" id="PS50995">
    <property type="entry name" value="HTH_MARR_2"/>
    <property type="match status" value="1"/>
</dbReference>
<gene>
    <name evidence="2" type="ORF">ACFFF6_07640</name>
</gene>
<name>A0ABV6RB83_9MICO</name>
<sequence>MISARGDAVHALLRLTRPLVLNSERIVARQLRQSGWTVGMRAVAEVLDGIGPATVPQIASELDLPRQAVQRLTDDLRTLGHVVTTPNPAHRRSVLVRLTAEGASVFGAVRDRERRRLEQLLPGVSEEDLATATAVLAALDDDIRTLAREATDDR</sequence>
<evidence type="ECO:0000313" key="2">
    <source>
        <dbReference type="EMBL" id="MFC0673824.1"/>
    </source>
</evidence>
<organism evidence="2 3">
    <name type="scientific">Brachybacterium hainanense</name>
    <dbReference type="NCBI Taxonomy" id="1541174"/>
    <lineage>
        <taxon>Bacteria</taxon>
        <taxon>Bacillati</taxon>
        <taxon>Actinomycetota</taxon>
        <taxon>Actinomycetes</taxon>
        <taxon>Micrococcales</taxon>
        <taxon>Dermabacteraceae</taxon>
        <taxon>Brachybacterium</taxon>
    </lineage>
</organism>
<dbReference type="SMART" id="SM00347">
    <property type="entry name" value="HTH_MARR"/>
    <property type="match status" value="1"/>
</dbReference>